<organism evidence="4 5">
    <name type="scientific">Olpidium bornovanus</name>
    <dbReference type="NCBI Taxonomy" id="278681"/>
    <lineage>
        <taxon>Eukaryota</taxon>
        <taxon>Fungi</taxon>
        <taxon>Fungi incertae sedis</taxon>
        <taxon>Olpidiomycota</taxon>
        <taxon>Olpidiomycotina</taxon>
        <taxon>Olpidiomycetes</taxon>
        <taxon>Olpidiales</taxon>
        <taxon>Olpidiaceae</taxon>
        <taxon>Olpidium</taxon>
    </lineage>
</organism>
<sequence>MAPPAAQVSRKGASNLASDLRDDDAAVQTAHHKAPLTAQRRVPADLSEKIPDAGVPRAVNCPSIEQPHGTPEYAKAAYGTPLQQHIAFFDRNEDGIITPLETYDGLRRIGFNILLSIFGVFIIHFGLAYMSQLMSAFRADDCLQCKHGSDTAVYDTEGRFIPQKMEEIFSKYDKENKGHLTLKDLLVVTESNRNALDIFGWIASKFEWGALVNLPRAQPNYPPPAAFRSLFSAAQLTHRRILCSQVASLPAWRQNQSRRCSQLLRRISVLP</sequence>
<dbReference type="InterPro" id="IPR007736">
    <property type="entry name" value="Caleosin-related"/>
</dbReference>
<proteinExistence type="inferred from homology"/>
<gene>
    <name evidence="4" type="ORF">BJ554DRAFT_387</name>
</gene>
<dbReference type="AlphaFoldDB" id="A0A8H7ZTI3"/>
<dbReference type="SUPFAM" id="SSF47473">
    <property type="entry name" value="EF-hand"/>
    <property type="match status" value="1"/>
</dbReference>
<reference evidence="4 5" key="1">
    <citation type="journal article" name="Sci. Rep.">
        <title>Genome-scale phylogenetic analyses confirm Olpidium as the closest living zoosporic fungus to the non-flagellated, terrestrial fungi.</title>
        <authorList>
            <person name="Chang Y."/>
            <person name="Rochon D."/>
            <person name="Sekimoto S."/>
            <person name="Wang Y."/>
            <person name="Chovatia M."/>
            <person name="Sandor L."/>
            <person name="Salamov A."/>
            <person name="Grigoriev I.V."/>
            <person name="Stajich J.E."/>
            <person name="Spatafora J.W."/>
        </authorList>
    </citation>
    <scope>NUCLEOTIDE SEQUENCE [LARGE SCALE GENOMIC DNA]</scope>
    <source>
        <strain evidence="4">S191</strain>
    </source>
</reference>
<dbReference type="OrthoDB" id="640742at2759"/>
<comment type="caution">
    <text evidence="4">The sequence shown here is derived from an EMBL/GenBank/DDBJ whole genome shotgun (WGS) entry which is preliminary data.</text>
</comment>
<keyword evidence="3" id="KW-1133">Transmembrane helix</keyword>
<evidence type="ECO:0000313" key="5">
    <source>
        <dbReference type="Proteomes" id="UP000673691"/>
    </source>
</evidence>
<feature type="transmembrane region" description="Helical" evidence="3">
    <location>
        <begin position="109"/>
        <end position="129"/>
    </location>
</feature>
<feature type="region of interest" description="Disordered" evidence="2">
    <location>
        <begin position="1"/>
        <end position="34"/>
    </location>
</feature>
<comment type="similarity">
    <text evidence="1">Belongs to the caleosin family.</text>
</comment>
<keyword evidence="3" id="KW-0472">Membrane</keyword>
<dbReference type="InterPro" id="IPR011992">
    <property type="entry name" value="EF-hand-dom_pair"/>
</dbReference>
<protein>
    <submittedName>
        <fullName evidence="4">Caleosin related protein-domain-containing protein</fullName>
    </submittedName>
</protein>
<dbReference type="Proteomes" id="UP000673691">
    <property type="component" value="Unassembled WGS sequence"/>
</dbReference>
<dbReference type="GO" id="GO:0004497">
    <property type="term" value="F:monooxygenase activity"/>
    <property type="evidence" value="ECO:0007669"/>
    <property type="project" value="TreeGrafter"/>
</dbReference>
<dbReference type="PANTHER" id="PTHR31495:SF0">
    <property type="entry name" value="BINDING PROTEIN CALEOSIN, PUTATIVE (AFU_ORTHOLOGUE AFUA_5G13750)-RELATED"/>
    <property type="match status" value="1"/>
</dbReference>
<evidence type="ECO:0000256" key="1">
    <source>
        <dbReference type="ARBA" id="ARBA00006765"/>
    </source>
</evidence>
<dbReference type="EMBL" id="JAEFCI010007168">
    <property type="protein sequence ID" value="KAG5459236.1"/>
    <property type="molecule type" value="Genomic_DNA"/>
</dbReference>
<evidence type="ECO:0000256" key="3">
    <source>
        <dbReference type="SAM" id="Phobius"/>
    </source>
</evidence>
<dbReference type="Pfam" id="PF05042">
    <property type="entry name" value="Caleosin"/>
    <property type="match status" value="1"/>
</dbReference>
<name>A0A8H7ZTI3_9FUNG</name>
<accession>A0A8H7ZTI3</accession>
<dbReference type="PANTHER" id="PTHR31495">
    <property type="entry name" value="PEROXYGENASE 3-RELATED"/>
    <property type="match status" value="1"/>
</dbReference>
<dbReference type="GO" id="GO:0005509">
    <property type="term" value="F:calcium ion binding"/>
    <property type="evidence" value="ECO:0007669"/>
    <property type="project" value="TreeGrafter"/>
</dbReference>
<evidence type="ECO:0000313" key="4">
    <source>
        <dbReference type="EMBL" id="KAG5459236.1"/>
    </source>
</evidence>
<keyword evidence="5" id="KW-1185">Reference proteome</keyword>
<evidence type="ECO:0000256" key="2">
    <source>
        <dbReference type="SAM" id="MobiDB-lite"/>
    </source>
</evidence>
<keyword evidence="3" id="KW-0812">Transmembrane</keyword>